<keyword evidence="2" id="KW-1185">Reference proteome</keyword>
<evidence type="ECO:0000313" key="2">
    <source>
        <dbReference type="Proteomes" id="UP001296967"/>
    </source>
</evidence>
<protein>
    <submittedName>
        <fullName evidence="1">Uncharacterized protein</fullName>
    </submittedName>
</protein>
<dbReference type="EMBL" id="NHSF01000032">
    <property type="protein sequence ID" value="MBK5929943.1"/>
    <property type="molecule type" value="Genomic_DNA"/>
</dbReference>
<proteinExistence type="predicted"/>
<accession>A0AAJ0UEG0</accession>
<reference evidence="1" key="2">
    <citation type="journal article" date="2020" name="Microorganisms">
        <title>Osmotic Adaptation and Compatible Solute Biosynthesis of Phototrophic Bacteria as Revealed from Genome Analyses.</title>
        <authorList>
            <person name="Imhoff J.F."/>
            <person name="Rahn T."/>
            <person name="Kunzel S."/>
            <person name="Keller A."/>
            <person name="Neulinger S.C."/>
        </authorList>
    </citation>
    <scope>NUCLEOTIDE SEQUENCE</scope>
    <source>
        <strain evidence="1">DSM 4395</strain>
    </source>
</reference>
<organism evidence="1 2">
    <name type="scientific">Halochromatium salexigens</name>
    <name type="common">Chromatium salexigens</name>
    <dbReference type="NCBI Taxonomy" id="49447"/>
    <lineage>
        <taxon>Bacteria</taxon>
        <taxon>Pseudomonadati</taxon>
        <taxon>Pseudomonadota</taxon>
        <taxon>Gammaproteobacteria</taxon>
        <taxon>Chromatiales</taxon>
        <taxon>Chromatiaceae</taxon>
        <taxon>Halochromatium</taxon>
    </lineage>
</organism>
<sequence length="80" mass="9583">MSALPVTDYFCDDVLVKRPYIQREWCEAAVRNPIRREVQADDGRIRHWIWVDALQRYLRVVTLADGQTIHNAFPDRRFRP</sequence>
<dbReference type="Proteomes" id="UP001296967">
    <property type="component" value="Unassembled WGS sequence"/>
</dbReference>
<evidence type="ECO:0000313" key="1">
    <source>
        <dbReference type="EMBL" id="MBK5929943.1"/>
    </source>
</evidence>
<name>A0AAJ0UEG0_HALSE</name>
<dbReference type="RefSeq" id="WP_201244358.1">
    <property type="nucleotide sequence ID" value="NZ_NHSF01000032.1"/>
</dbReference>
<gene>
    <name evidence="1" type="ORF">CCR82_05225</name>
</gene>
<comment type="caution">
    <text evidence="1">The sequence shown here is derived from an EMBL/GenBank/DDBJ whole genome shotgun (WGS) entry which is preliminary data.</text>
</comment>
<dbReference type="AlphaFoldDB" id="A0AAJ0UEG0"/>
<reference evidence="1" key="1">
    <citation type="submission" date="2017-05" db="EMBL/GenBank/DDBJ databases">
        <authorList>
            <person name="Imhoff J.F."/>
            <person name="Rahn T."/>
            <person name="Kuenzel S."/>
            <person name="Neulinger S.C."/>
        </authorList>
    </citation>
    <scope>NUCLEOTIDE SEQUENCE</scope>
    <source>
        <strain evidence="1">DSM 4395</strain>
    </source>
</reference>